<name>A0A644X506_9ZZZZ</name>
<feature type="domain" description="Sigma-54 factor interaction" evidence="6">
    <location>
        <begin position="318"/>
        <end position="548"/>
    </location>
</feature>
<evidence type="ECO:0000256" key="4">
    <source>
        <dbReference type="ARBA" id="ARBA00023125"/>
    </source>
</evidence>
<dbReference type="Gene3D" id="3.40.50.10660">
    <property type="entry name" value="PrpR receptor domain-like"/>
    <property type="match status" value="1"/>
</dbReference>
<dbReference type="Gene3D" id="3.40.50.300">
    <property type="entry name" value="P-loop containing nucleotide triphosphate hydrolases"/>
    <property type="match status" value="1"/>
</dbReference>
<organism evidence="7">
    <name type="scientific">bioreactor metagenome</name>
    <dbReference type="NCBI Taxonomy" id="1076179"/>
    <lineage>
        <taxon>unclassified sequences</taxon>
        <taxon>metagenomes</taxon>
        <taxon>ecological metagenomes</taxon>
    </lineage>
</organism>
<dbReference type="InterPro" id="IPR010524">
    <property type="entry name" value="Sig_transdc_resp-reg_PrpR_N"/>
</dbReference>
<dbReference type="PROSITE" id="PS50045">
    <property type="entry name" value="SIGMA54_INTERACT_4"/>
    <property type="match status" value="1"/>
</dbReference>
<protein>
    <submittedName>
        <fullName evidence="7">Anaerobic nitric oxide reductase transcription regulator NorR</fullName>
    </submittedName>
</protein>
<dbReference type="InterPro" id="IPR002078">
    <property type="entry name" value="Sigma_54_int"/>
</dbReference>
<dbReference type="PROSITE" id="PS00675">
    <property type="entry name" value="SIGMA54_INTERACT_1"/>
    <property type="match status" value="1"/>
</dbReference>
<comment type="caution">
    <text evidence="7">The sequence shown here is derived from an EMBL/GenBank/DDBJ whole genome shotgun (WGS) entry which is preliminary data.</text>
</comment>
<evidence type="ECO:0000313" key="7">
    <source>
        <dbReference type="EMBL" id="MPM10888.1"/>
    </source>
</evidence>
<dbReference type="PROSITE" id="PS00688">
    <property type="entry name" value="SIGMA54_INTERACT_3"/>
    <property type="match status" value="1"/>
</dbReference>
<keyword evidence="3" id="KW-0805">Transcription regulation</keyword>
<evidence type="ECO:0000256" key="1">
    <source>
        <dbReference type="ARBA" id="ARBA00022741"/>
    </source>
</evidence>
<dbReference type="InterPro" id="IPR027417">
    <property type="entry name" value="P-loop_NTPase"/>
</dbReference>
<dbReference type="SUPFAM" id="SSF159800">
    <property type="entry name" value="PrpR receptor domain-like"/>
    <property type="match status" value="1"/>
</dbReference>
<evidence type="ECO:0000259" key="6">
    <source>
        <dbReference type="PROSITE" id="PS50045"/>
    </source>
</evidence>
<dbReference type="InterPro" id="IPR058031">
    <property type="entry name" value="AAA_lid_NorR"/>
</dbReference>
<dbReference type="EMBL" id="VSSQ01001754">
    <property type="protein sequence ID" value="MPM10888.1"/>
    <property type="molecule type" value="Genomic_DNA"/>
</dbReference>
<dbReference type="Pfam" id="PF06506">
    <property type="entry name" value="PrpR_N"/>
    <property type="match status" value="1"/>
</dbReference>
<dbReference type="Gene3D" id="3.40.50.2300">
    <property type="match status" value="1"/>
</dbReference>
<dbReference type="GO" id="GO:0005524">
    <property type="term" value="F:ATP binding"/>
    <property type="evidence" value="ECO:0007669"/>
    <property type="project" value="UniProtKB-KW"/>
</dbReference>
<evidence type="ECO:0000256" key="5">
    <source>
        <dbReference type="ARBA" id="ARBA00023163"/>
    </source>
</evidence>
<accession>A0A644X506</accession>
<proteinExistence type="predicted"/>
<dbReference type="InterPro" id="IPR025943">
    <property type="entry name" value="Sigma_54_int_dom_ATP-bd_2"/>
</dbReference>
<dbReference type="PROSITE" id="PS00676">
    <property type="entry name" value="SIGMA54_INTERACT_2"/>
    <property type="match status" value="1"/>
</dbReference>
<reference evidence="7" key="1">
    <citation type="submission" date="2019-08" db="EMBL/GenBank/DDBJ databases">
        <authorList>
            <person name="Kucharzyk K."/>
            <person name="Murdoch R.W."/>
            <person name="Higgins S."/>
            <person name="Loffler F."/>
        </authorList>
    </citation>
    <scope>NUCLEOTIDE SEQUENCE</scope>
</reference>
<dbReference type="GO" id="GO:0000156">
    <property type="term" value="F:phosphorelay response regulator activity"/>
    <property type="evidence" value="ECO:0007669"/>
    <property type="project" value="InterPro"/>
</dbReference>
<keyword evidence="2" id="KW-0067">ATP-binding</keyword>
<dbReference type="InterPro" id="IPR003593">
    <property type="entry name" value="AAA+_ATPase"/>
</dbReference>
<dbReference type="AlphaFoldDB" id="A0A644X506"/>
<evidence type="ECO:0000256" key="3">
    <source>
        <dbReference type="ARBA" id="ARBA00023015"/>
    </source>
</evidence>
<dbReference type="Gene3D" id="1.10.8.60">
    <property type="match status" value="1"/>
</dbReference>
<dbReference type="Gene3D" id="3.30.450.20">
    <property type="entry name" value="PAS domain"/>
    <property type="match status" value="1"/>
</dbReference>
<dbReference type="Pfam" id="PF25601">
    <property type="entry name" value="AAA_lid_14"/>
    <property type="match status" value="1"/>
</dbReference>
<keyword evidence="1" id="KW-0547">Nucleotide-binding</keyword>
<dbReference type="GO" id="GO:0006355">
    <property type="term" value="P:regulation of DNA-templated transcription"/>
    <property type="evidence" value="ECO:0007669"/>
    <property type="project" value="InterPro"/>
</dbReference>
<dbReference type="Pfam" id="PF00158">
    <property type="entry name" value="Sigma54_activat"/>
    <property type="match status" value="1"/>
</dbReference>
<dbReference type="SUPFAM" id="SSF52540">
    <property type="entry name" value="P-loop containing nucleoside triphosphate hydrolases"/>
    <property type="match status" value="1"/>
</dbReference>
<dbReference type="InterPro" id="IPR025944">
    <property type="entry name" value="Sigma_54_int_dom_CS"/>
</dbReference>
<dbReference type="CDD" id="cd00009">
    <property type="entry name" value="AAA"/>
    <property type="match status" value="1"/>
</dbReference>
<dbReference type="SMART" id="SM00382">
    <property type="entry name" value="AAA"/>
    <property type="match status" value="1"/>
</dbReference>
<keyword evidence="5" id="KW-0804">Transcription</keyword>
<dbReference type="InterPro" id="IPR025662">
    <property type="entry name" value="Sigma_54_int_dom_ATP-bd_1"/>
</dbReference>
<dbReference type="GO" id="GO:0003677">
    <property type="term" value="F:DNA binding"/>
    <property type="evidence" value="ECO:0007669"/>
    <property type="project" value="UniProtKB-KW"/>
</dbReference>
<dbReference type="PANTHER" id="PTHR32071">
    <property type="entry name" value="TRANSCRIPTIONAL REGULATORY PROTEIN"/>
    <property type="match status" value="1"/>
</dbReference>
<keyword evidence="4" id="KW-0238">DNA-binding</keyword>
<gene>
    <name evidence="7" type="primary">norR_68</name>
    <name evidence="7" type="ORF">SDC9_57225</name>
</gene>
<dbReference type="FunFam" id="3.40.50.300:FF:000006">
    <property type="entry name" value="DNA-binding transcriptional regulator NtrC"/>
    <property type="match status" value="1"/>
</dbReference>
<evidence type="ECO:0000256" key="2">
    <source>
        <dbReference type="ARBA" id="ARBA00022840"/>
    </source>
</evidence>
<sequence>MIKILIVVPYLELQQAFEEVIHTFDLQDLSVSTTHIFGTDPQVIEPLNADIIVARGITASAIALQKPSVHVVPINWSNADLLSALAQAKTVSPSGCIGLITNEQLCEQDELSTLLGLDVSVFQVTDQNDVIEGVTTLQKLGCTVFVGGLTMCRICEERNLSFIHVKTGYQAVVHAVNEAVGAARSLDRAQTRGNLLGTLLNNATYALLAINSNGQIIAGNRQAETLFAKSPLEGLPVEDVYFSSRWAEAFTSGNQKEELVTINGQQCLVTQQPISMDDKKAGFLYTFQNAEAIRRTEHKIRTELNRKGLVARYSFSDIVTQNSHMLALVEKAKRFSQVPGTVLLLGETGTGKELFAQSIHNASPRAKEPFVAVNCAALPEQLLESELFGYTDGAFTGAAKGGKPGLFELAHKGTLFLDEIAEMPIVVQAKLLRVLQEREVRKIGADMVIPVDVRIISAANSTITQKVREGTFRLDLFYRISLLSLQLTPLRERQEDIGILFKHFVQQYCRRHSLQEPLLTEQAITALKVFPWPGNIRELRNAAERLAILNTAEVVTVKEIDLLDIGSTSLQMHDEPVKQPRRKPKVSDEQLFQQFLASGLSREQFARQMGLSRTTLWRKFAAFEQ</sequence>